<protein>
    <submittedName>
        <fullName evidence="17">Transmembrane amino acid transporter protein</fullName>
    </submittedName>
</protein>
<evidence type="ECO:0000256" key="8">
    <source>
        <dbReference type="ARBA" id="ARBA00022989"/>
    </source>
</evidence>
<keyword evidence="6" id="KW-0967">Endosome</keyword>
<evidence type="ECO:0000256" key="15">
    <source>
        <dbReference type="SAM" id="Phobius"/>
    </source>
</evidence>
<dbReference type="Pfam" id="PF01490">
    <property type="entry name" value="Aa_trans"/>
    <property type="match status" value="2"/>
</dbReference>
<evidence type="ECO:0000313" key="18">
    <source>
        <dbReference type="Proteomes" id="UP000053766"/>
    </source>
</evidence>
<evidence type="ECO:0000259" key="16">
    <source>
        <dbReference type="Pfam" id="PF01490"/>
    </source>
</evidence>
<keyword evidence="3" id="KW-0813">Transport</keyword>
<evidence type="ECO:0000256" key="9">
    <source>
        <dbReference type="ARBA" id="ARBA00023053"/>
    </source>
</evidence>
<evidence type="ECO:0000256" key="6">
    <source>
        <dbReference type="ARBA" id="ARBA00022753"/>
    </source>
</evidence>
<keyword evidence="13" id="KW-0458">Lysosome</keyword>
<comment type="similarity">
    <text evidence="14">Belongs to the amino acid/polyamine transporter 2 family. SLC38A9 subfamily.</text>
</comment>
<evidence type="ECO:0000256" key="14">
    <source>
        <dbReference type="ARBA" id="ARBA00038442"/>
    </source>
</evidence>
<name>A0A0D8XEU3_DICVI</name>
<feature type="domain" description="Amino acid transporter transmembrane" evidence="16">
    <location>
        <begin position="51"/>
        <end position="156"/>
    </location>
</feature>
<dbReference type="GO" id="GO:0046872">
    <property type="term" value="F:metal ion binding"/>
    <property type="evidence" value="ECO:0007669"/>
    <property type="project" value="UniProtKB-KW"/>
</dbReference>
<evidence type="ECO:0000256" key="5">
    <source>
        <dbReference type="ARBA" id="ARBA00022723"/>
    </source>
</evidence>
<evidence type="ECO:0000256" key="10">
    <source>
        <dbReference type="ARBA" id="ARBA00023136"/>
    </source>
</evidence>
<feature type="transmembrane region" description="Helical" evidence="15">
    <location>
        <begin position="262"/>
        <end position="283"/>
    </location>
</feature>
<comment type="subcellular location">
    <subcellularLocation>
        <location evidence="1">Late endosome membrane</location>
        <topology evidence="1">Multi-pass membrane protein</topology>
    </subcellularLocation>
    <subcellularLocation>
        <location evidence="2">Lysosome membrane</location>
        <topology evidence="2">Multi-pass membrane protein</topology>
    </subcellularLocation>
</comment>
<dbReference type="PANTHER" id="PTHR22950:SF244">
    <property type="entry name" value="NEUTRAL AMINO ACID TRANSPORTER 9"/>
    <property type="match status" value="1"/>
</dbReference>
<keyword evidence="4 15" id="KW-0812">Transmembrane</keyword>
<reference evidence="17 18" key="1">
    <citation type="submission" date="2013-11" db="EMBL/GenBank/DDBJ databases">
        <title>Draft genome of the bovine lungworm Dictyocaulus viviparus.</title>
        <authorList>
            <person name="Mitreva M."/>
        </authorList>
    </citation>
    <scope>NUCLEOTIDE SEQUENCE [LARGE SCALE GENOMIC DNA]</scope>
    <source>
        <strain evidence="17 18">HannoverDv2000</strain>
    </source>
</reference>
<keyword evidence="8 15" id="KW-1133">Transmembrane helix</keyword>
<proteinExistence type="inferred from homology"/>
<dbReference type="STRING" id="29172.A0A0D8XEU3"/>
<keyword evidence="5" id="KW-0479">Metal-binding</keyword>
<reference evidence="18" key="2">
    <citation type="journal article" date="2016" name="Sci. Rep.">
        <title>Dictyocaulus viviparus genome, variome and transcriptome elucidate lungworm biology and support future intervention.</title>
        <authorList>
            <person name="McNulty S.N."/>
            <person name="Strube C."/>
            <person name="Rosa B.A."/>
            <person name="Martin J.C."/>
            <person name="Tyagi R."/>
            <person name="Choi Y.J."/>
            <person name="Wang Q."/>
            <person name="Hallsworth Pepin K."/>
            <person name="Zhang X."/>
            <person name="Ozersky P."/>
            <person name="Wilson R.K."/>
            <person name="Sternberg P.W."/>
            <person name="Gasser R.B."/>
            <person name="Mitreva M."/>
        </authorList>
    </citation>
    <scope>NUCLEOTIDE SEQUENCE [LARGE SCALE GENOMIC DNA]</scope>
    <source>
        <strain evidence="18">HannoverDv2000</strain>
    </source>
</reference>
<dbReference type="OrthoDB" id="294730at2759"/>
<feature type="transmembrane region" description="Helical" evidence="15">
    <location>
        <begin position="406"/>
        <end position="425"/>
    </location>
</feature>
<dbReference type="EMBL" id="KN716689">
    <property type="protein sequence ID" value="KJH42252.1"/>
    <property type="molecule type" value="Genomic_DNA"/>
</dbReference>
<evidence type="ECO:0000313" key="17">
    <source>
        <dbReference type="EMBL" id="KJH42252.1"/>
    </source>
</evidence>
<evidence type="ECO:0000256" key="7">
    <source>
        <dbReference type="ARBA" id="ARBA00022970"/>
    </source>
</evidence>
<feature type="transmembrane region" description="Helical" evidence="15">
    <location>
        <begin position="303"/>
        <end position="327"/>
    </location>
</feature>
<evidence type="ECO:0000256" key="13">
    <source>
        <dbReference type="ARBA" id="ARBA00023228"/>
    </source>
</evidence>
<dbReference type="GO" id="GO:0031902">
    <property type="term" value="C:late endosome membrane"/>
    <property type="evidence" value="ECO:0007669"/>
    <property type="project" value="UniProtKB-SubCell"/>
</dbReference>
<keyword evidence="7" id="KW-0029">Amino-acid transport</keyword>
<keyword evidence="12" id="KW-0325">Glycoprotein</keyword>
<evidence type="ECO:0000256" key="4">
    <source>
        <dbReference type="ARBA" id="ARBA00022692"/>
    </source>
</evidence>
<feature type="transmembrane region" description="Helical" evidence="15">
    <location>
        <begin position="130"/>
        <end position="150"/>
    </location>
</feature>
<keyword evidence="9" id="KW-0915">Sodium</keyword>
<keyword evidence="10 15" id="KW-0472">Membrane</keyword>
<dbReference type="Proteomes" id="UP000053766">
    <property type="component" value="Unassembled WGS sequence"/>
</dbReference>
<organism evidence="17 18">
    <name type="scientific">Dictyocaulus viviparus</name>
    <name type="common">Bovine lungworm</name>
    <dbReference type="NCBI Taxonomy" id="29172"/>
    <lineage>
        <taxon>Eukaryota</taxon>
        <taxon>Metazoa</taxon>
        <taxon>Ecdysozoa</taxon>
        <taxon>Nematoda</taxon>
        <taxon>Chromadorea</taxon>
        <taxon>Rhabditida</taxon>
        <taxon>Rhabditina</taxon>
        <taxon>Rhabditomorpha</taxon>
        <taxon>Strongyloidea</taxon>
        <taxon>Metastrongylidae</taxon>
        <taxon>Dictyocaulus</taxon>
    </lineage>
</organism>
<dbReference type="GO" id="GO:0015179">
    <property type="term" value="F:L-amino acid transmembrane transporter activity"/>
    <property type="evidence" value="ECO:0007669"/>
    <property type="project" value="TreeGrafter"/>
</dbReference>
<dbReference type="GO" id="GO:0005765">
    <property type="term" value="C:lysosomal membrane"/>
    <property type="evidence" value="ECO:0007669"/>
    <property type="project" value="UniProtKB-SubCell"/>
</dbReference>
<dbReference type="AlphaFoldDB" id="A0A0D8XEU3"/>
<keyword evidence="18" id="KW-1185">Reference proteome</keyword>
<sequence>MKRSSPSKDDLTTSQPLLFKVQSDMNSLKICRTQQSTVVVDKANEEVQSSIVTIFTIWNSMMGVSILSIPWGIHQAGLFFGLSLLIFMGIMSFYTAYLITSSQKQLETAEPAVYELSDVCRILFGRVGEIVAVSFSILVLIGVVLAYWVLMSNFLYFTGKRIHELITFGVTGNSSDSGGICGTYCDAENTLAWLSNDTTEKAGLCGAHCDFIDSESPQYIEGFSWNFPALTGMLTMSYFIHNTILGIFRCQRNPENNARDLCVAYGLVLLTYIFIALTFYVTFPLSRDCIQDNLLNNFHADYALSSIARVLIFFQCFTIFPLIAYFIRSQISCMIYNNPWPGIGFVVALNAVLVISGVCVAIFYPNVGAIVRYFGAAAGVIIVYTLPCLIYMKLSHTANSLTIPKIVFHSCIIIFGIANVIGQLLV</sequence>
<feature type="transmembrane region" description="Helical" evidence="15">
    <location>
        <begin position="79"/>
        <end position="99"/>
    </location>
</feature>
<dbReference type="PANTHER" id="PTHR22950">
    <property type="entry name" value="AMINO ACID TRANSPORTER"/>
    <property type="match status" value="1"/>
</dbReference>
<feature type="transmembrane region" description="Helical" evidence="15">
    <location>
        <begin position="339"/>
        <end position="364"/>
    </location>
</feature>
<dbReference type="InterPro" id="IPR013057">
    <property type="entry name" value="AA_transpt_TM"/>
</dbReference>
<accession>A0A0D8XEU3</accession>
<gene>
    <name evidence="17" type="ORF">DICVIV_11762</name>
</gene>
<evidence type="ECO:0000256" key="11">
    <source>
        <dbReference type="ARBA" id="ARBA00023157"/>
    </source>
</evidence>
<feature type="transmembrane region" description="Helical" evidence="15">
    <location>
        <begin position="227"/>
        <end position="250"/>
    </location>
</feature>
<evidence type="ECO:0000256" key="12">
    <source>
        <dbReference type="ARBA" id="ARBA00023180"/>
    </source>
</evidence>
<evidence type="ECO:0000256" key="2">
    <source>
        <dbReference type="ARBA" id="ARBA00004155"/>
    </source>
</evidence>
<evidence type="ECO:0000256" key="1">
    <source>
        <dbReference type="ARBA" id="ARBA00004107"/>
    </source>
</evidence>
<feature type="transmembrane region" description="Helical" evidence="15">
    <location>
        <begin position="370"/>
        <end position="394"/>
    </location>
</feature>
<feature type="domain" description="Amino acid transporter transmembrane" evidence="16">
    <location>
        <begin position="225"/>
        <end position="422"/>
    </location>
</feature>
<evidence type="ECO:0000256" key="3">
    <source>
        <dbReference type="ARBA" id="ARBA00022448"/>
    </source>
</evidence>
<keyword evidence="11" id="KW-1015">Disulfide bond</keyword>
<feature type="transmembrane region" description="Helical" evidence="15">
    <location>
        <begin position="51"/>
        <end position="73"/>
    </location>
</feature>